<keyword evidence="3" id="KW-0067">ATP-binding</keyword>
<feature type="domain" description="Carboxyltransferase" evidence="4">
    <location>
        <begin position="4"/>
        <end position="197"/>
    </location>
</feature>
<dbReference type="OrthoDB" id="9778567at2"/>
<dbReference type="AlphaFoldDB" id="A0A069E230"/>
<dbReference type="EMBL" id="ARYH01000002">
    <property type="protein sequence ID" value="KCZ83495.1"/>
    <property type="molecule type" value="Genomic_DNA"/>
</dbReference>
<dbReference type="InterPro" id="IPR003833">
    <property type="entry name" value="CT_C_D"/>
</dbReference>
<dbReference type="STRING" id="1280949.HAD_12864"/>
<evidence type="ECO:0000256" key="2">
    <source>
        <dbReference type="ARBA" id="ARBA00022801"/>
    </source>
</evidence>
<dbReference type="RefSeq" id="WP_051596281.1">
    <property type="nucleotide sequence ID" value="NZ_ARYH01000002.1"/>
</dbReference>
<dbReference type="Proteomes" id="UP000027446">
    <property type="component" value="Unassembled WGS sequence"/>
</dbReference>
<sequence>MPAFHLFFLGDDAVAVQPNDRALRHPLAKALRDSGEWIDTVPGKEVVAVHFDPLALRPTEAMGKLEDWLSSFRAGAFEPGRPIDLHLDCSADHAPDLQTLADQNGLTPHTLLERVTGSELVVDMLGFTPGFAYVEGLDPTLKAERLAVPRQKVMAGAVGLVSGQLGFYGLTGPGGWPIIGRLTETLFDPERAAPFLLEEGQVVRLHLVDV</sequence>
<dbReference type="eggNOG" id="COG2049">
    <property type="taxonomic scope" value="Bacteria"/>
</dbReference>
<dbReference type="PANTHER" id="PTHR34698">
    <property type="entry name" value="5-OXOPROLINASE SUBUNIT B"/>
    <property type="match status" value="1"/>
</dbReference>
<evidence type="ECO:0000259" key="4">
    <source>
        <dbReference type="SMART" id="SM00796"/>
    </source>
</evidence>
<dbReference type="PANTHER" id="PTHR34698:SF2">
    <property type="entry name" value="5-OXOPROLINASE SUBUNIT B"/>
    <property type="match status" value="1"/>
</dbReference>
<protein>
    <submittedName>
        <fullName evidence="5">Allophanate hydrolase subunit 1</fullName>
    </submittedName>
</protein>
<evidence type="ECO:0000256" key="1">
    <source>
        <dbReference type="ARBA" id="ARBA00022741"/>
    </source>
</evidence>
<dbReference type="Gene3D" id="2.40.100.10">
    <property type="entry name" value="Cyclophilin-like"/>
    <property type="match status" value="1"/>
</dbReference>
<dbReference type="PATRIC" id="fig|1280949.3.peg.2623"/>
<dbReference type="GO" id="GO:0005524">
    <property type="term" value="F:ATP binding"/>
    <property type="evidence" value="ECO:0007669"/>
    <property type="project" value="UniProtKB-KW"/>
</dbReference>
<accession>A0A069E230</accession>
<keyword evidence="1" id="KW-0547">Nucleotide-binding</keyword>
<dbReference type="GO" id="GO:0016787">
    <property type="term" value="F:hydrolase activity"/>
    <property type="evidence" value="ECO:0007669"/>
    <property type="project" value="UniProtKB-KW"/>
</dbReference>
<reference evidence="5 6" key="1">
    <citation type="journal article" date="2014" name="Antonie Van Leeuwenhoek">
        <title>Hyphomonas beringensis sp. nov. and Hyphomonas chukchiensis sp. nov., isolated from surface seawater of the Bering Sea and Chukchi Sea.</title>
        <authorList>
            <person name="Li C."/>
            <person name="Lai Q."/>
            <person name="Li G."/>
            <person name="Dong C."/>
            <person name="Wang J."/>
            <person name="Liao Y."/>
            <person name="Shao Z."/>
        </authorList>
    </citation>
    <scope>NUCLEOTIDE SEQUENCE [LARGE SCALE GENOMIC DNA]</scope>
    <source>
        <strain evidence="5 6">MHS-3</strain>
    </source>
</reference>
<dbReference type="InterPro" id="IPR010016">
    <property type="entry name" value="PxpB"/>
</dbReference>
<comment type="caution">
    <text evidence="5">The sequence shown here is derived from an EMBL/GenBank/DDBJ whole genome shotgun (WGS) entry which is preliminary data.</text>
</comment>
<organism evidence="5 6">
    <name type="scientific">Hyphomonas adhaerens MHS-3</name>
    <dbReference type="NCBI Taxonomy" id="1280949"/>
    <lineage>
        <taxon>Bacteria</taxon>
        <taxon>Pseudomonadati</taxon>
        <taxon>Pseudomonadota</taxon>
        <taxon>Alphaproteobacteria</taxon>
        <taxon>Hyphomonadales</taxon>
        <taxon>Hyphomonadaceae</taxon>
        <taxon>Hyphomonas</taxon>
    </lineage>
</organism>
<dbReference type="SUPFAM" id="SSF160467">
    <property type="entry name" value="PH0987 N-terminal domain-like"/>
    <property type="match status" value="1"/>
</dbReference>
<dbReference type="Pfam" id="PF02682">
    <property type="entry name" value="CT_C_D"/>
    <property type="match status" value="1"/>
</dbReference>
<evidence type="ECO:0000313" key="5">
    <source>
        <dbReference type="EMBL" id="KCZ83495.1"/>
    </source>
</evidence>
<keyword evidence="2 5" id="KW-0378">Hydrolase</keyword>
<keyword evidence="6" id="KW-1185">Reference proteome</keyword>
<proteinExistence type="predicted"/>
<evidence type="ECO:0000256" key="3">
    <source>
        <dbReference type="ARBA" id="ARBA00022840"/>
    </source>
</evidence>
<evidence type="ECO:0000313" key="6">
    <source>
        <dbReference type="Proteomes" id="UP000027446"/>
    </source>
</evidence>
<dbReference type="SMART" id="SM00796">
    <property type="entry name" value="AHS1"/>
    <property type="match status" value="1"/>
</dbReference>
<dbReference type="InterPro" id="IPR029000">
    <property type="entry name" value="Cyclophilin-like_dom_sf"/>
</dbReference>
<gene>
    <name evidence="5" type="ORF">HAD_12864</name>
</gene>
<name>A0A069E230_9PROT</name>
<dbReference type="SUPFAM" id="SSF50891">
    <property type="entry name" value="Cyclophilin-like"/>
    <property type="match status" value="1"/>
</dbReference>